<evidence type="ECO:0008006" key="4">
    <source>
        <dbReference type="Google" id="ProtNLM"/>
    </source>
</evidence>
<feature type="transmembrane region" description="Helical" evidence="1">
    <location>
        <begin position="63"/>
        <end position="79"/>
    </location>
</feature>
<keyword evidence="3" id="KW-1185">Reference proteome</keyword>
<dbReference type="Pfam" id="PF13789">
    <property type="entry name" value="DUF4181"/>
    <property type="match status" value="1"/>
</dbReference>
<accession>I0JLP0</accession>
<proteinExistence type="predicted"/>
<dbReference type="Proteomes" id="UP000007397">
    <property type="component" value="Chromosome"/>
</dbReference>
<evidence type="ECO:0000313" key="3">
    <source>
        <dbReference type="Proteomes" id="UP000007397"/>
    </source>
</evidence>
<dbReference type="HOGENOM" id="CLU_148489_0_0_9"/>
<feature type="transmembrane region" description="Helical" evidence="1">
    <location>
        <begin position="117"/>
        <end position="135"/>
    </location>
</feature>
<organism evidence="2 3">
    <name type="scientific">Halobacillus halophilus (strain ATCC 35676 / DSM 2266 / JCM 20832 / KCTC 3685 / LMG 17431 / NBRC 102448 / NCIMB 2269)</name>
    <name type="common">Sporosarcina halophila</name>
    <dbReference type="NCBI Taxonomy" id="866895"/>
    <lineage>
        <taxon>Bacteria</taxon>
        <taxon>Bacillati</taxon>
        <taxon>Bacillota</taxon>
        <taxon>Bacilli</taxon>
        <taxon>Bacillales</taxon>
        <taxon>Bacillaceae</taxon>
        <taxon>Halobacillus</taxon>
    </lineage>
</organism>
<reference evidence="2 3" key="1">
    <citation type="journal article" date="2013" name="Environ. Microbiol.">
        <title>Chloride and organic osmolytes: a hybrid strategy to cope with elevated salinities by the moderately halophilic, chloride-dependent bacterium Halobacillus halophilus.</title>
        <authorList>
            <person name="Saum S.H."/>
            <person name="Pfeiffer F."/>
            <person name="Palm P."/>
            <person name="Rampp M."/>
            <person name="Schuster S.C."/>
            <person name="Muller V."/>
            <person name="Oesterhelt D."/>
        </authorList>
    </citation>
    <scope>NUCLEOTIDE SEQUENCE [LARGE SCALE GENOMIC DNA]</scope>
    <source>
        <strain evidence="3">ATCC 35676 / DSM 2266 / JCM 20832 / KCTC 3685 / LMG 17431 / NBRC 102448 / NCIMB 2269</strain>
    </source>
</reference>
<dbReference type="STRING" id="866895.HBHAL_2711"/>
<sequence length="136" mass="15333">MSLMENGVANHVFDIIFIIKLAAIIVPLIGISFILRNLLGADKKKWFSYNHINDFHKKGDSRLRGLFIILILASLPWTINKPLAISAMVAIFTVVLLGFQAFAEWKFSSNRQNFKVSLVEIGLFLIALLGVVLWFS</sequence>
<dbReference type="EMBL" id="HE717023">
    <property type="protein sequence ID" value="CCG45060.1"/>
    <property type="molecule type" value="Genomic_DNA"/>
</dbReference>
<feature type="transmembrane region" description="Helical" evidence="1">
    <location>
        <begin position="85"/>
        <end position="105"/>
    </location>
</feature>
<evidence type="ECO:0000256" key="1">
    <source>
        <dbReference type="SAM" id="Phobius"/>
    </source>
</evidence>
<feature type="transmembrane region" description="Helical" evidence="1">
    <location>
        <begin position="12"/>
        <end position="35"/>
    </location>
</feature>
<dbReference type="KEGG" id="hhd:HBHAL_2711"/>
<gene>
    <name evidence="2" type="ordered locus">HBHAL_2711</name>
</gene>
<keyword evidence="1" id="KW-0472">Membrane</keyword>
<evidence type="ECO:0000313" key="2">
    <source>
        <dbReference type="EMBL" id="CCG45060.1"/>
    </source>
</evidence>
<keyword evidence="1" id="KW-0812">Transmembrane</keyword>
<protein>
    <recommendedName>
        <fullName evidence="4">DUF4181 domain-containing protein</fullName>
    </recommendedName>
</protein>
<dbReference type="AlphaFoldDB" id="I0JLP0"/>
<name>I0JLP0_HALH3</name>
<keyword evidence="1" id="KW-1133">Transmembrane helix</keyword>
<dbReference type="InterPro" id="IPR025441">
    <property type="entry name" value="DUF4181"/>
</dbReference>